<comment type="subcellular location">
    <subcellularLocation>
        <location evidence="1">Membrane</location>
        <topology evidence="1">Multi-pass membrane protein</topology>
    </subcellularLocation>
</comment>
<proteinExistence type="inferred from homology"/>
<dbReference type="Proteomes" id="UP000020218">
    <property type="component" value="Unassembled WGS sequence"/>
</dbReference>
<dbReference type="GO" id="GO:0007165">
    <property type="term" value="P:signal transduction"/>
    <property type="evidence" value="ECO:0007669"/>
    <property type="project" value="UniProtKB-KW"/>
</dbReference>
<evidence type="ECO:0000259" key="9">
    <source>
        <dbReference type="PROSITE" id="PS50111"/>
    </source>
</evidence>
<dbReference type="PROSITE" id="PS50111">
    <property type="entry name" value="CHEMOTAXIS_TRANSDUC_2"/>
    <property type="match status" value="1"/>
</dbReference>
<dbReference type="GO" id="GO:0016020">
    <property type="term" value="C:membrane"/>
    <property type="evidence" value="ECO:0007669"/>
    <property type="project" value="UniProtKB-SubCell"/>
</dbReference>
<feature type="transmembrane region" description="Helical" evidence="8">
    <location>
        <begin position="348"/>
        <end position="369"/>
    </location>
</feature>
<evidence type="ECO:0000256" key="2">
    <source>
        <dbReference type="ARBA" id="ARBA00022692"/>
    </source>
</evidence>
<evidence type="ECO:0000313" key="12">
    <source>
        <dbReference type="Proteomes" id="UP000020218"/>
    </source>
</evidence>
<evidence type="ECO:0000256" key="3">
    <source>
        <dbReference type="ARBA" id="ARBA00022989"/>
    </source>
</evidence>
<comment type="caution">
    <text evidence="11">The sequence shown here is derived from an EMBL/GenBank/DDBJ whole genome shotgun (WGS) entry which is preliminary data.</text>
</comment>
<dbReference type="PROSITE" id="PS50885">
    <property type="entry name" value="HAMP"/>
    <property type="match status" value="1"/>
</dbReference>
<dbReference type="EMBL" id="JFAX01000015">
    <property type="protein sequence ID" value="EXI66462.1"/>
    <property type="molecule type" value="Genomic_DNA"/>
</dbReference>
<dbReference type="InterPro" id="IPR029095">
    <property type="entry name" value="NarX-like_N"/>
</dbReference>
<keyword evidence="2 8" id="KW-0812">Transmembrane</keyword>
<evidence type="ECO:0000256" key="1">
    <source>
        <dbReference type="ARBA" id="ARBA00004141"/>
    </source>
</evidence>
<accession>A0A011NPE3</accession>
<keyword evidence="4 8" id="KW-0472">Membrane</keyword>
<evidence type="ECO:0000256" key="7">
    <source>
        <dbReference type="PROSITE-ProRule" id="PRU00284"/>
    </source>
</evidence>
<feature type="transmembrane region" description="Helical" evidence="8">
    <location>
        <begin position="58"/>
        <end position="77"/>
    </location>
</feature>
<evidence type="ECO:0000259" key="10">
    <source>
        <dbReference type="PROSITE" id="PS50885"/>
    </source>
</evidence>
<comment type="similarity">
    <text evidence="6">Belongs to the methyl-accepting chemotaxis (MCP) protein family.</text>
</comment>
<evidence type="ECO:0000256" key="5">
    <source>
        <dbReference type="ARBA" id="ARBA00023224"/>
    </source>
</evidence>
<evidence type="ECO:0000256" key="4">
    <source>
        <dbReference type="ARBA" id="ARBA00023136"/>
    </source>
</evidence>
<dbReference type="STRING" id="1454001.AW08_02576"/>
<dbReference type="InterPro" id="IPR004089">
    <property type="entry name" value="MCPsignal_dom"/>
</dbReference>
<dbReference type="Gene3D" id="1.10.287.950">
    <property type="entry name" value="Methyl-accepting chemotaxis protein"/>
    <property type="match status" value="1"/>
</dbReference>
<keyword evidence="5 7" id="KW-0807">Transducer</keyword>
<reference evidence="11" key="1">
    <citation type="submission" date="2014-02" db="EMBL/GenBank/DDBJ databases">
        <title>Expanding our view of genomic diversity in Candidatus Accumulibacter clades.</title>
        <authorList>
            <person name="Skennerton C.T."/>
            <person name="Barr J.J."/>
            <person name="Slater F.R."/>
            <person name="Bond P.L."/>
            <person name="Tyson G.W."/>
        </authorList>
    </citation>
    <scope>NUCLEOTIDE SEQUENCE [LARGE SCALE GENOMIC DNA]</scope>
</reference>
<keyword evidence="3 8" id="KW-1133">Transmembrane helix</keyword>
<dbReference type="SMART" id="SM00283">
    <property type="entry name" value="MA"/>
    <property type="match status" value="1"/>
</dbReference>
<feature type="domain" description="HAMP" evidence="10">
    <location>
        <begin position="395"/>
        <end position="446"/>
    </location>
</feature>
<evidence type="ECO:0000256" key="8">
    <source>
        <dbReference type="SAM" id="Phobius"/>
    </source>
</evidence>
<dbReference type="PATRIC" id="fig|1454001.3.peg.2624"/>
<name>A0A011NPE3_9PROT</name>
<evidence type="ECO:0000256" key="6">
    <source>
        <dbReference type="ARBA" id="ARBA00029447"/>
    </source>
</evidence>
<dbReference type="SUPFAM" id="SSF58104">
    <property type="entry name" value="Methyl-accepting chemotaxis protein (MCP) signaling domain"/>
    <property type="match status" value="1"/>
</dbReference>
<dbReference type="Pfam" id="PF00015">
    <property type="entry name" value="MCPsignal"/>
    <property type="match status" value="1"/>
</dbReference>
<keyword evidence="12" id="KW-1185">Reference proteome</keyword>
<sequence>MTFKLKLPAFLSRLQDAAGETVPTRTIVDSGAPVKRKRPIPWSTALLNLSHLPVVKRLQLLGGALVLVMLLVAVVVYRDNRQAGYTAAYIATAGDMRMLSQRLAKASSLALLGDPAAFRQLRESRDSFAGNLERLSNGGELAAGWVPPSPARVQPQLQELAAVWDKTDRNAARLLEMEKNLVSLGKEVASINDRNPQLLDLAEQLAALKLQGNATTRDIAAANQLVMLTQRIAKNANALLLGDAIDPEVAFLLGKDTNTFRDMVHALGKGSESLRIAATTDPETKAKLGELDASFADYRAAVGGILGNMQRLIIAKQAGSQIFRDSEELLQVTDLLAQAYQDRGLDRALYGLMMVVLIGLAIGLAVLLARTYLAESKRQAEEADRGRRETEAINRQNQDAILRLMNELGDLADGDLTVTATVSEDITGAIADSINYTIEELRLLVGRINDAAGRVTLATELAQQTSTELLAAAERQAAEIKAAGQSVLGVASTMTGVSGDAKQSAKVARQSLAAAGKGAQAVEDSITGMNRIREQIQETSKRIKRLGESSQEIGEIVELISDITEQTNVLALNAAIQAASAGEAGRGFTVVAEEVQRLAERSAEATKQIGAIVRTIQTDTQDTVSAMEESTRGVVEGARLSDAAGQALAEIGAVTRTLTDLIENISGATRQAADSATRVARKMQEILLVTGQTTAGTQKTATAIGELAGLATELKGSVAGFKVS</sequence>
<evidence type="ECO:0000313" key="11">
    <source>
        <dbReference type="EMBL" id="EXI66462.1"/>
    </source>
</evidence>
<dbReference type="AlphaFoldDB" id="A0A011NPE3"/>
<feature type="domain" description="Methyl-accepting transducer" evidence="9">
    <location>
        <begin position="451"/>
        <end position="687"/>
    </location>
</feature>
<dbReference type="CDD" id="cd11386">
    <property type="entry name" value="MCP_signal"/>
    <property type="match status" value="1"/>
</dbReference>
<dbReference type="PANTHER" id="PTHR32089">
    <property type="entry name" value="METHYL-ACCEPTING CHEMOTAXIS PROTEIN MCPB"/>
    <property type="match status" value="1"/>
</dbReference>
<gene>
    <name evidence="11" type="ORF">AW08_02576</name>
</gene>
<protein>
    <recommendedName>
        <fullName evidence="13">Methyl-accepting chemotaxis protein</fullName>
    </recommendedName>
</protein>
<dbReference type="Pfam" id="PF13675">
    <property type="entry name" value="PilJ"/>
    <property type="match status" value="1"/>
</dbReference>
<dbReference type="PANTHER" id="PTHR32089:SF119">
    <property type="entry name" value="METHYL-ACCEPTING CHEMOTAXIS PROTEIN CTPL"/>
    <property type="match status" value="1"/>
</dbReference>
<evidence type="ECO:0008006" key="13">
    <source>
        <dbReference type="Google" id="ProtNLM"/>
    </source>
</evidence>
<organism evidence="11 12">
    <name type="scientific">Candidatus Accumulibacter adjunctus</name>
    <dbReference type="NCBI Taxonomy" id="1454001"/>
    <lineage>
        <taxon>Bacteria</taxon>
        <taxon>Pseudomonadati</taxon>
        <taxon>Pseudomonadota</taxon>
        <taxon>Betaproteobacteria</taxon>
        <taxon>Candidatus Accumulibacter</taxon>
    </lineage>
</organism>
<dbReference type="InterPro" id="IPR003660">
    <property type="entry name" value="HAMP_dom"/>
</dbReference>